<reference evidence="2 3" key="1">
    <citation type="submission" date="2014-10" db="EMBL/GenBank/DDBJ databases">
        <authorList>
            <person name="Seo M.-J."/>
            <person name="Seok Y.J."/>
            <person name="Cha I.-T."/>
        </authorList>
    </citation>
    <scope>NUCLEOTIDE SEQUENCE [LARGE SCALE GENOMIC DNA]</scope>
    <source>
        <strain evidence="2 3">NEU</strain>
    </source>
</reference>
<protein>
    <submittedName>
        <fullName evidence="2">Uncharacterized protein</fullName>
    </submittedName>
</protein>
<evidence type="ECO:0000313" key="2">
    <source>
        <dbReference type="EMBL" id="OIJ41999.1"/>
    </source>
</evidence>
<evidence type="ECO:0000313" key="3">
    <source>
        <dbReference type="Proteomes" id="UP000180246"/>
    </source>
</evidence>
<keyword evidence="1" id="KW-0472">Membrane</keyword>
<gene>
    <name evidence="2" type="ORF">LO55_147</name>
</gene>
<organism evidence="2 3">
    <name type="scientific">Massilia timonae</name>
    <dbReference type="NCBI Taxonomy" id="47229"/>
    <lineage>
        <taxon>Bacteria</taxon>
        <taxon>Pseudomonadati</taxon>
        <taxon>Pseudomonadota</taxon>
        <taxon>Betaproteobacteria</taxon>
        <taxon>Burkholderiales</taxon>
        <taxon>Oxalobacteraceae</taxon>
        <taxon>Telluria group</taxon>
        <taxon>Massilia</taxon>
    </lineage>
</organism>
<keyword evidence="1" id="KW-1133">Transmembrane helix</keyword>
<proteinExistence type="predicted"/>
<feature type="transmembrane region" description="Helical" evidence="1">
    <location>
        <begin position="40"/>
        <end position="60"/>
    </location>
</feature>
<dbReference type="RefSeq" id="WP_071360049.1">
    <property type="nucleotide sequence ID" value="NZ_JRYB01000001.1"/>
</dbReference>
<name>A0A1S2NAH6_9BURK</name>
<feature type="transmembrane region" description="Helical" evidence="1">
    <location>
        <begin position="123"/>
        <end position="145"/>
    </location>
</feature>
<comment type="caution">
    <text evidence="2">The sequence shown here is derived from an EMBL/GenBank/DDBJ whole genome shotgun (WGS) entry which is preliminary data.</text>
</comment>
<evidence type="ECO:0000256" key="1">
    <source>
        <dbReference type="SAM" id="Phobius"/>
    </source>
</evidence>
<dbReference type="AlphaFoldDB" id="A0A1S2NAH6"/>
<dbReference type="EMBL" id="JRYB01000001">
    <property type="protein sequence ID" value="OIJ41999.1"/>
    <property type="molecule type" value="Genomic_DNA"/>
</dbReference>
<keyword evidence="1" id="KW-0812">Transmembrane</keyword>
<sequence length="200" mass="22453">MNDADEWAKLQDAWGADAPTAVPLPDVAAMIARARRERRLIMWTIAGEWALAAVAAGMLVARWPLLDTEGIMLPWTMFYVLVMCFVMVTYTWTRLQALQEPGGASLRDWLDLRRRRALLGLRLARLTRWTTIALSPAPVVSLITARDAWNAAWSSVAVTLVLAGGWVWARHKTRRMRVEIAEVGALAREWLDEQDGTTTA</sequence>
<dbReference type="Proteomes" id="UP000180246">
    <property type="component" value="Unassembled WGS sequence"/>
</dbReference>
<feature type="transmembrane region" description="Helical" evidence="1">
    <location>
        <begin position="72"/>
        <end position="92"/>
    </location>
</feature>
<feature type="transmembrane region" description="Helical" evidence="1">
    <location>
        <begin position="151"/>
        <end position="169"/>
    </location>
</feature>
<accession>A0A1S2NAH6</accession>